<evidence type="ECO:0000313" key="4">
    <source>
        <dbReference type="EMBL" id="KAF2098443.1"/>
    </source>
</evidence>
<dbReference type="OrthoDB" id="153074at2759"/>
<accession>A0A9P4M5S9</accession>
<dbReference type="CDD" id="cd05233">
    <property type="entry name" value="SDR_c"/>
    <property type="match status" value="1"/>
</dbReference>
<evidence type="ECO:0000256" key="1">
    <source>
        <dbReference type="ARBA" id="ARBA00006484"/>
    </source>
</evidence>
<comment type="similarity">
    <text evidence="1">Belongs to the short-chain dehydrogenases/reductases (SDR) family.</text>
</comment>
<dbReference type="GO" id="GO:0050664">
    <property type="term" value="F:oxidoreductase activity, acting on NAD(P)H, oxygen as acceptor"/>
    <property type="evidence" value="ECO:0007669"/>
    <property type="project" value="TreeGrafter"/>
</dbReference>
<dbReference type="GO" id="GO:0016616">
    <property type="term" value="F:oxidoreductase activity, acting on the CH-OH group of donors, NAD or NADP as acceptor"/>
    <property type="evidence" value="ECO:0007669"/>
    <property type="project" value="UniProtKB-ARBA"/>
</dbReference>
<dbReference type="InterPro" id="IPR020904">
    <property type="entry name" value="Sc_DH/Rdtase_CS"/>
</dbReference>
<keyword evidence="2" id="KW-0521">NADP</keyword>
<proteinExistence type="inferred from homology"/>
<dbReference type="SUPFAM" id="SSF51735">
    <property type="entry name" value="NAD(P)-binding Rossmann-fold domains"/>
    <property type="match status" value="1"/>
</dbReference>
<dbReference type="PANTHER" id="PTHR43008">
    <property type="entry name" value="BENZIL REDUCTASE"/>
    <property type="match status" value="1"/>
</dbReference>
<name>A0A9P4M5S9_9PEZI</name>
<dbReference type="PANTHER" id="PTHR43008:SF8">
    <property type="entry name" value="BENZIL REDUCTASE ((S)-BENZOIN FORMING) IRC24"/>
    <property type="match status" value="1"/>
</dbReference>
<dbReference type="EMBL" id="ML978126">
    <property type="protein sequence ID" value="KAF2098443.1"/>
    <property type="molecule type" value="Genomic_DNA"/>
</dbReference>
<comment type="caution">
    <text evidence="4">The sequence shown here is derived from an EMBL/GenBank/DDBJ whole genome shotgun (WGS) entry which is preliminary data.</text>
</comment>
<protein>
    <submittedName>
        <fullName evidence="4">NAD(P)-binding protein</fullName>
    </submittedName>
</protein>
<sequence>MTSESKSIFIIGGGTGIGFEAVKYIVAEGSQSTKLVVFGLQIDDELQSLATKHSERIWLIKGDVTDAAEREKAFQTCLAQMGGIDTLVYTAGILAPIERIEKISIDDVKRVFEVNLFSTMVVCQQALPYLHRSKEAKVIILSSACDSSVIYNGWVSYCTSKAALSQFVRLLAHEEPNICVQGVYPHLTGTQMPADIFAGKFKGIMADSEIEKFKNWEKQGDVIEPAAWCGVTVAKLALGVAKGGKSGEILYHDEHVPRV</sequence>
<gene>
    <name evidence="4" type="ORF">NA57DRAFT_75689</name>
</gene>
<keyword evidence="5" id="KW-1185">Reference proteome</keyword>
<dbReference type="InterPro" id="IPR002347">
    <property type="entry name" value="SDR_fam"/>
</dbReference>
<dbReference type="PROSITE" id="PS00061">
    <property type="entry name" value="ADH_SHORT"/>
    <property type="match status" value="1"/>
</dbReference>
<dbReference type="PRINTS" id="PR00081">
    <property type="entry name" value="GDHRDH"/>
</dbReference>
<keyword evidence="3" id="KW-0560">Oxidoreductase</keyword>
<evidence type="ECO:0000256" key="3">
    <source>
        <dbReference type="ARBA" id="ARBA00023002"/>
    </source>
</evidence>
<organism evidence="4 5">
    <name type="scientific">Rhizodiscina lignyota</name>
    <dbReference type="NCBI Taxonomy" id="1504668"/>
    <lineage>
        <taxon>Eukaryota</taxon>
        <taxon>Fungi</taxon>
        <taxon>Dikarya</taxon>
        <taxon>Ascomycota</taxon>
        <taxon>Pezizomycotina</taxon>
        <taxon>Dothideomycetes</taxon>
        <taxon>Pleosporomycetidae</taxon>
        <taxon>Aulographales</taxon>
        <taxon>Rhizodiscinaceae</taxon>
        <taxon>Rhizodiscina</taxon>
    </lineage>
</organism>
<evidence type="ECO:0000313" key="5">
    <source>
        <dbReference type="Proteomes" id="UP000799772"/>
    </source>
</evidence>
<evidence type="ECO:0000256" key="2">
    <source>
        <dbReference type="ARBA" id="ARBA00022857"/>
    </source>
</evidence>
<reference evidence="4" key="1">
    <citation type="journal article" date="2020" name="Stud. Mycol.">
        <title>101 Dothideomycetes genomes: a test case for predicting lifestyles and emergence of pathogens.</title>
        <authorList>
            <person name="Haridas S."/>
            <person name="Albert R."/>
            <person name="Binder M."/>
            <person name="Bloem J."/>
            <person name="Labutti K."/>
            <person name="Salamov A."/>
            <person name="Andreopoulos B."/>
            <person name="Baker S."/>
            <person name="Barry K."/>
            <person name="Bills G."/>
            <person name="Bluhm B."/>
            <person name="Cannon C."/>
            <person name="Castanera R."/>
            <person name="Culley D."/>
            <person name="Daum C."/>
            <person name="Ezra D."/>
            <person name="Gonzalez J."/>
            <person name="Henrissat B."/>
            <person name="Kuo A."/>
            <person name="Liang C."/>
            <person name="Lipzen A."/>
            <person name="Lutzoni F."/>
            <person name="Magnuson J."/>
            <person name="Mondo S."/>
            <person name="Nolan M."/>
            <person name="Ohm R."/>
            <person name="Pangilinan J."/>
            <person name="Park H.-J."/>
            <person name="Ramirez L."/>
            <person name="Alfaro M."/>
            <person name="Sun H."/>
            <person name="Tritt A."/>
            <person name="Yoshinaga Y."/>
            <person name="Zwiers L.-H."/>
            <person name="Turgeon B."/>
            <person name="Goodwin S."/>
            <person name="Spatafora J."/>
            <person name="Crous P."/>
            <person name="Grigoriev I."/>
        </authorList>
    </citation>
    <scope>NUCLEOTIDE SEQUENCE</scope>
    <source>
        <strain evidence="4">CBS 133067</strain>
    </source>
</reference>
<dbReference type="AlphaFoldDB" id="A0A9P4M5S9"/>
<dbReference type="Pfam" id="PF00106">
    <property type="entry name" value="adh_short"/>
    <property type="match status" value="1"/>
</dbReference>
<dbReference type="Gene3D" id="3.40.50.720">
    <property type="entry name" value="NAD(P)-binding Rossmann-like Domain"/>
    <property type="match status" value="1"/>
</dbReference>
<dbReference type="InterPro" id="IPR036291">
    <property type="entry name" value="NAD(P)-bd_dom_sf"/>
</dbReference>
<dbReference type="Proteomes" id="UP000799772">
    <property type="component" value="Unassembled WGS sequence"/>
</dbReference>